<accession>A0AB38ZMJ6</accession>
<organism evidence="1">
    <name type="scientific">Mantoniella tinhauana virus 1</name>
    <dbReference type="NCBI Taxonomy" id="3111543"/>
    <lineage>
        <taxon>Viruses</taxon>
    </lineage>
</organism>
<evidence type="ECO:0000313" key="1">
    <source>
        <dbReference type="EMBL" id="XAO13505.1"/>
    </source>
</evidence>
<sequence>MYKILATIILVGGFFILFFNPSFELQNKREIKTTSMAAGFIEDTNEAFIIPTYPTQLIEKDMYGNIKPIHGDIGNFVPYG</sequence>
<name>A0AB38ZMJ6_9VIRU</name>
<dbReference type="EMBL" id="PP130629">
    <property type="protein sequence ID" value="XAO13505.1"/>
    <property type="molecule type" value="Genomic_DNA"/>
</dbReference>
<proteinExistence type="predicted"/>
<reference evidence="1" key="1">
    <citation type="submission" date="2024-01" db="EMBL/GenBank/DDBJ databases">
        <title>Genomic and biogeographic characterisation of Mantoniella tinhauana virus 1, the first discovered Mantoniella-infecting prasinovirus.</title>
        <authorList>
            <person name="Rey Redondo E."/>
            <person name="Yung C.C.M."/>
        </authorList>
    </citation>
    <scope>NUCLEOTIDE SEQUENCE</scope>
    <source>
        <strain evidence="1">Lau Fau Shan</strain>
    </source>
</reference>
<protein>
    <submittedName>
        <fullName evidence="1">Uncharacterized protein</fullName>
    </submittedName>
</protein>